<proteinExistence type="predicted"/>
<feature type="compositionally biased region" description="Low complexity" evidence="1">
    <location>
        <begin position="80"/>
        <end position="108"/>
    </location>
</feature>
<dbReference type="Proteomes" id="UP000481861">
    <property type="component" value="Unassembled WGS sequence"/>
</dbReference>
<sequence>MPFKNLMIRIRRVLLCFPEERKHSLEIGFSTDVRKMDVGETIPGLTEEEKRIIREKASTDAIRLVSLASHPPTQAPCSPPSTISTTAPSSREPSQTLLNSASSNLPALLPTPPRQKHSDASPPTYRVKSMWERTRRLSASLGSSPHHGHHAGGYQELEREEQEANPVVVENVAQVGEECGKEDEAIAMLNLDLSYDDKDGGLGFDVESPVSVSGSGKSVRGFEVQDVVGGDAYLPSPSHMQTVSPKPKARVVFANPVVRDVEGDSSASDSDAESAVAVAERSPLVAV</sequence>
<protein>
    <submittedName>
        <fullName evidence="2">Uncharacterized protein</fullName>
    </submittedName>
</protein>
<gene>
    <name evidence="2" type="ORF">BDV95DRAFT_339447</name>
</gene>
<evidence type="ECO:0000313" key="2">
    <source>
        <dbReference type="EMBL" id="KAF2873357.1"/>
    </source>
</evidence>
<reference evidence="2 3" key="1">
    <citation type="submission" date="2020-01" db="EMBL/GenBank/DDBJ databases">
        <authorList>
            <consortium name="DOE Joint Genome Institute"/>
            <person name="Haridas S."/>
            <person name="Albert R."/>
            <person name="Binder M."/>
            <person name="Bloem J."/>
            <person name="Labutti K."/>
            <person name="Salamov A."/>
            <person name="Andreopoulos B."/>
            <person name="Baker S.E."/>
            <person name="Barry K."/>
            <person name="Bills G."/>
            <person name="Bluhm B.H."/>
            <person name="Cannon C."/>
            <person name="Castanera R."/>
            <person name="Culley D.E."/>
            <person name="Daum C."/>
            <person name="Ezra D."/>
            <person name="Gonzalez J.B."/>
            <person name="Henrissat B."/>
            <person name="Kuo A."/>
            <person name="Liang C."/>
            <person name="Lipzen A."/>
            <person name="Lutzoni F."/>
            <person name="Magnuson J."/>
            <person name="Mondo S."/>
            <person name="Nolan M."/>
            <person name="Ohm R."/>
            <person name="Pangilinan J."/>
            <person name="Park H.-J.H."/>
            <person name="Ramirez L."/>
            <person name="Alfaro M."/>
            <person name="Sun H."/>
            <person name="Tritt A."/>
            <person name="Yoshinaga Y."/>
            <person name="Zwiers L.-H.L."/>
            <person name="Turgeon B.G."/>
            <person name="Goodwin S.B."/>
            <person name="Spatafora J.W."/>
            <person name="Crous P.W."/>
            <person name="Grigoriev I.V."/>
        </authorList>
    </citation>
    <scope>NUCLEOTIDE SEQUENCE [LARGE SCALE GENOMIC DNA]</scope>
    <source>
        <strain evidence="2 3">CBS 611.86</strain>
    </source>
</reference>
<feature type="region of interest" description="Disordered" evidence="1">
    <location>
        <begin position="68"/>
        <end position="161"/>
    </location>
</feature>
<keyword evidence="3" id="KW-1185">Reference proteome</keyword>
<evidence type="ECO:0000313" key="3">
    <source>
        <dbReference type="Proteomes" id="UP000481861"/>
    </source>
</evidence>
<dbReference type="OrthoDB" id="5226159at2759"/>
<dbReference type="AlphaFoldDB" id="A0A7C8I8J1"/>
<feature type="compositionally biased region" description="Low complexity" evidence="1">
    <location>
        <begin position="264"/>
        <end position="280"/>
    </location>
</feature>
<organism evidence="2 3">
    <name type="scientific">Massariosphaeria phaeospora</name>
    <dbReference type="NCBI Taxonomy" id="100035"/>
    <lineage>
        <taxon>Eukaryota</taxon>
        <taxon>Fungi</taxon>
        <taxon>Dikarya</taxon>
        <taxon>Ascomycota</taxon>
        <taxon>Pezizomycotina</taxon>
        <taxon>Dothideomycetes</taxon>
        <taxon>Pleosporomycetidae</taxon>
        <taxon>Pleosporales</taxon>
        <taxon>Pleosporales incertae sedis</taxon>
        <taxon>Massariosphaeria</taxon>
    </lineage>
</organism>
<name>A0A7C8I8J1_9PLEO</name>
<accession>A0A7C8I8J1</accession>
<dbReference type="EMBL" id="JAADJZ010000007">
    <property type="protein sequence ID" value="KAF2873357.1"/>
    <property type="molecule type" value="Genomic_DNA"/>
</dbReference>
<comment type="caution">
    <text evidence="2">The sequence shown here is derived from an EMBL/GenBank/DDBJ whole genome shotgun (WGS) entry which is preliminary data.</text>
</comment>
<evidence type="ECO:0000256" key="1">
    <source>
        <dbReference type="SAM" id="MobiDB-lite"/>
    </source>
</evidence>
<feature type="region of interest" description="Disordered" evidence="1">
    <location>
        <begin position="260"/>
        <end position="287"/>
    </location>
</feature>